<dbReference type="AlphaFoldDB" id="A0A4C2A438"/>
<sequence length="157" mass="18110">MSKLEKKLRPLSFLLVLLEEKLPSERADDRGDLRDECSKTQLLTEKQVMDRANCFRILRSIRRDACRAIAIFAELTLGRMIVRKLKGNRENLKLNSPTFGQSMITRAFEPVQRTVFPSTCKRLRAQNVSTTKRACEPLPVDEPLWHTARAMSPHRFG</sequence>
<evidence type="ECO:0000313" key="2">
    <source>
        <dbReference type="Proteomes" id="UP000299102"/>
    </source>
</evidence>
<dbReference type="Proteomes" id="UP000299102">
    <property type="component" value="Unassembled WGS sequence"/>
</dbReference>
<keyword evidence="2" id="KW-1185">Reference proteome</keyword>
<proteinExistence type="predicted"/>
<gene>
    <name evidence="1" type="ORF">EVAR_70027_1</name>
</gene>
<organism evidence="1 2">
    <name type="scientific">Eumeta variegata</name>
    <name type="common">Bagworm moth</name>
    <name type="synonym">Eumeta japonica</name>
    <dbReference type="NCBI Taxonomy" id="151549"/>
    <lineage>
        <taxon>Eukaryota</taxon>
        <taxon>Metazoa</taxon>
        <taxon>Ecdysozoa</taxon>
        <taxon>Arthropoda</taxon>
        <taxon>Hexapoda</taxon>
        <taxon>Insecta</taxon>
        <taxon>Pterygota</taxon>
        <taxon>Neoptera</taxon>
        <taxon>Endopterygota</taxon>
        <taxon>Lepidoptera</taxon>
        <taxon>Glossata</taxon>
        <taxon>Ditrysia</taxon>
        <taxon>Tineoidea</taxon>
        <taxon>Psychidae</taxon>
        <taxon>Oiketicinae</taxon>
        <taxon>Eumeta</taxon>
    </lineage>
</organism>
<protein>
    <submittedName>
        <fullName evidence="1">Uncharacterized protein</fullName>
    </submittedName>
</protein>
<comment type="caution">
    <text evidence="1">The sequence shown here is derived from an EMBL/GenBank/DDBJ whole genome shotgun (WGS) entry which is preliminary data.</text>
</comment>
<dbReference type="EMBL" id="BGZK01002448">
    <property type="protein sequence ID" value="GBP94023.1"/>
    <property type="molecule type" value="Genomic_DNA"/>
</dbReference>
<accession>A0A4C2A438</accession>
<reference evidence="1 2" key="1">
    <citation type="journal article" date="2019" name="Commun. Biol.">
        <title>The bagworm genome reveals a unique fibroin gene that provides high tensile strength.</title>
        <authorList>
            <person name="Kono N."/>
            <person name="Nakamura H."/>
            <person name="Ohtoshi R."/>
            <person name="Tomita M."/>
            <person name="Numata K."/>
            <person name="Arakawa K."/>
        </authorList>
    </citation>
    <scope>NUCLEOTIDE SEQUENCE [LARGE SCALE GENOMIC DNA]</scope>
</reference>
<evidence type="ECO:0000313" key="1">
    <source>
        <dbReference type="EMBL" id="GBP94023.1"/>
    </source>
</evidence>
<name>A0A4C2A438_EUMVA</name>